<keyword evidence="5 10" id="KW-0805">Transcription regulation</keyword>
<dbReference type="NCBIfam" id="NF003548">
    <property type="entry name" value="PRK05205.1-4"/>
    <property type="match status" value="1"/>
</dbReference>
<feature type="short sequence motif" description="PRPP-binding" evidence="10">
    <location>
        <begin position="101"/>
        <end position="113"/>
    </location>
</feature>
<protein>
    <recommendedName>
        <fullName evidence="10">Bifunctional protein PyrR</fullName>
    </recommendedName>
    <domain>
        <recommendedName>
            <fullName evidence="10">Pyrimidine operon regulatory protein</fullName>
        </recommendedName>
    </domain>
    <domain>
        <recommendedName>
            <fullName evidence="10">Uracil phosphoribosyltransferase</fullName>
            <shortName evidence="10">UPRTase</shortName>
            <ecNumber evidence="10">2.4.2.9</ecNumber>
        </recommendedName>
    </domain>
</protein>
<evidence type="ECO:0000256" key="6">
    <source>
        <dbReference type="ARBA" id="ARBA00023163"/>
    </source>
</evidence>
<evidence type="ECO:0000256" key="8">
    <source>
        <dbReference type="ARBA" id="ARBA00056018"/>
    </source>
</evidence>
<keyword evidence="6 10" id="KW-0804">Transcription</keyword>
<comment type="function">
    <text evidence="7 10">Regulates transcriptional attenuation of the pyrimidine nucleotide (pyr) operon by binding in a uridine-dependent manner to specific sites on pyr mRNA. This disrupts an antiterminator hairpin in the RNA and favors formation of a downstream transcription terminator, leading to a reduced expression of downstream genes.</text>
</comment>
<evidence type="ECO:0000256" key="4">
    <source>
        <dbReference type="ARBA" id="ARBA00022679"/>
    </source>
</evidence>
<dbReference type="HAMAP" id="MF_01219">
    <property type="entry name" value="PyrR"/>
    <property type="match status" value="1"/>
</dbReference>
<comment type="caution">
    <text evidence="12">The sequence shown here is derived from an EMBL/GenBank/DDBJ whole genome shotgun (WGS) entry which is preliminary data.</text>
</comment>
<dbReference type="SUPFAM" id="SSF53271">
    <property type="entry name" value="PRTase-like"/>
    <property type="match status" value="1"/>
</dbReference>
<comment type="function">
    <text evidence="8 10">Also displays a weak uracil phosphoribosyltransferase activity which is not physiologically significant.</text>
</comment>
<dbReference type="Pfam" id="PF00156">
    <property type="entry name" value="Pribosyltran"/>
    <property type="match status" value="1"/>
</dbReference>
<evidence type="ECO:0000256" key="2">
    <source>
        <dbReference type="ARBA" id="ARBA00022472"/>
    </source>
</evidence>
<dbReference type="NCBIfam" id="NF003549">
    <property type="entry name" value="PRK05205.1-5"/>
    <property type="match status" value="1"/>
</dbReference>
<evidence type="ECO:0000256" key="3">
    <source>
        <dbReference type="ARBA" id="ARBA00022676"/>
    </source>
</evidence>
<comment type="subunit">
    <text evidence="9 10">Homodimer and homohexamer; in equilibrium.</text>
</comment>
<evidence type="ECO:0000313" key="12">
    <source>
        <dbReference type="EMBL" id="TXL67614.1"/>
    </source>
</evidence>
<dbReference type="GO" id="GO:0004845">
    <property type="term" value="F:uracil phosphoribosyltransferase activity"/>
    <property type="evidence" value="ECO:0007669"/>
    <property type="project" value="UniProtKB-UniRule"/>
</dbReference>
<dbReference type="PANTHER" id="PTHR11608">
    <property type="entry name" value="BIFUNCTIONAL PROTEIN PYRR"/>
    <property type="match status" value="1"/>
</dbReference>
<feature type="domain" description="Phosphoribosyltransferase" evidence="11">
    <location>
        <begin position="5"/>
        <end position="168"/>
    </location>
</feature>
<reference evidence="12 13" key="1">
    <citation type="submission" date="2019-06" db="EMBL/GenBank/DDBJ databases">
        <title>Cerasibacillus sp. nov., isolated from maize field.</title>
        <authorList>
            <person name="Lin S.-Y."/>
            <person name="Tsai C.-F."/>
            <person name="Young C.-C."/>
        </authorList>
    </citation>
    <scope>NUCLEOTIDE SEQUENCE [LARGE SCALE GENOMIC DNA]</scope>
    <source>
        <strain evidence="12 13">CC-CFT480</strain>
    </source>
</reference>
<evidence type="ECO:0000259" key="11">
    <source>
        <dbReference type="Pfam" id="PF00156"/>
    </source>
</evidence>
<comment type="similarity">
    <text evidence="1 10">Belongs to the purine/pyrimidine phosphoribosyltransferase family. PyrR subfamily.</text>
</comment>
<dbReference type="GO" id="GO:0003723">
    <property type="term" value="F:RNA binding"/>
    <property type="evidence" value="ECO:0007669"/>
    <property type="project" value="UniProtKB-UniRule"/>
</dbReference>
<name>A0A5C8P2W6_9BACI</name>
<dbReference type="EC" id="2.4.2.9" evidence="10"/>
<dbReference type="InterPro" id="IPR000836">
    <property type="entry name" value="PRTase_dom"/>
</dbReference>
<dbReference type="NCBIfam" id="NF003547">
    <property type="entry name" value="PRK05205.1-3"/>
    <property type="match status" value="1"/>
</dbReference>
<keyword evidence="3 10" id="KW-0328">Glycosyltransferase</keyword>
<keyword evidence="10" id="KW-0694">RNA-binding</keyword>
<sequence length="182" mass="20408">MQKKTELLDNATISRSLTRIAHEILEKNKGGLDLVLVGIKTRGVPLAKRLQEKIKQIEGIDVPIGELDITLYRDDLQKVVPTDEPELKETNIDVDVTGKQVILVDDVLFTGRTVRAAMDAVMDIGRPAVIQLAILIDRGHRELPIRADYVGKNIPTSEKEVVVVHLNEIDNEDEVILYKKDE</sequence>
<organism evidence="12 13">
    <name type="scientific">Cerasibacillus terrae</name>
    <dbReference type="NCBI Taxonomy" id="2498845"/>
    <lineage>
        <taxon>Bacteria</taxon>
        <taxon>Bacillati</taxon>
        <taxon>Bacillota</taxon>
        <taxon>Bacilli</taxon>
        <taxon>Bacillales</taxon>
        <taxon>Bacillaceae</taxon>
        <taxon>Cerasibacillus</taxon>
    </lineage>
</organism>
<dbReference type="OrthoDB" id="9802227at2"/>
<evidence type="ECO:0000256" key="5">
    <source>
        <dbReference type="ARBA" id="ARBA00023015"/>
    </source>
</evidence>
<dbReference type="CDD" id="cd06223">
    <property type="entry name" value="PRTases_typeI"/>
    <property type="match status" value="1"/>
</dbReference>
<dbReference type="InterPro" id="IPR029057">
    <property type="entry name" value="PRTase-like"/>
</dbReference>
<dbReference type="PANTHER" id="PTHR11608:SF0">
    <property type="entry name" value="BIFUNCTIONAL PROTEIN PYRR"/>
    <property type="match status" value="1"/>
</dbReference>
<evidence type="ECO:0000256" key="10">
    <source>
        <dbReference type="HAMAP-Rule" id="MF_01219"/>
    </source>
</evidence>
<keyword evidence="4 10" id="KW-0808">Transferase</keyword>
<proteinExistence type="inferred from homology"/>
<dbReference type="InterPro" id="IPR050137">
    <property type="entry name" value="PyrR_bifunctional"/>
</dbReference>
<comment type="catalytic activity">
    <reaction evidence="10">
        <text>UMP + diphosphate = 5-phospho-alpha-D-ribose 1-diphosphate + uracil</text>
        <dbReference type="Rhea" id="RHEA:13017"/>
        <dbReference type="ChEBI" id="CHEBI:17568"/>
        <dbReference type="ChEBI" id="CHEBI:33019"/>
        <dbReference type="ChEBI" id="CHEBI:57865"/>
        <dbReference type="ChEBI" id="CHEBI:58017"/>
        <dbReference type="EC" id="2.4.2.9"/>
    </reaction>
</comment>
<dbReference type="InterPro" id="IPR023050">
    <property type="entry name" value="PyrR"/>
</dbReference>
<keyword evidence="2 10" id="KW-0806">Transcription termination</keyword>
<evidence type="ECO:0000256" key="7">
    <source>
        <dbReference type="ARBA" id="ARBA00053556"/>
    </source>
</evidence>
<dbReference type="Gene3D" id="3.40.50.2020">
    <property type="match status" value="1"/>
</dbReference>
<dbReference type="RefSeq" id="WP_147665195.1">
    <property type="nucleotide sequence ID" value="NZ_VDUW01000001.1"/>
</dbReference>
<evidence type="ECO:0000313" key="13">
    <source>
        <dbReference type="Proteomes" id="UP000321574"/>
    </source>
</evidence>
<keyword evidence="13" id="KW-1185">Reference proteome</keyword>
<dbReference type="EMBL" id="VDUW01000001">
    <property type="protein sequence ID" value="TXL67614.1"/>
    <property type="molecule type" value="Genomic_DNA"/>
</dbReference>
<dbReference type="AlphaFoldDB" id="A0A5C8P2W6"/>
<accession>A0A5C8P2W6</accession>
<gene>
    <name evidence="10 12" type="primary">pyrR</name>
    <name evidence="12" type="ORF">FHP05_00950</name>
</gene>
<dbReference type="Proteomes" id="UP000321574">
    <property type="component" value="Unassembled WGS sequence"/>
</dbReference>
<evidence type="ECO:0000256" key="1">
    <source>
        <dbReference type="ARBA" id="ARBA00005565"/>
    </source>
</evidence>
<evidence type="ECO:0000256" key="9">
    <source>
        <dbReference type="ARBA" id="ARBA00063792"/>
    </source>
</evidence>
<dbReference type="GO" id="GO:0006353">
    <property type="term" value="P:DNA-templated transcription termination"/>
    <property type="evidence" value="ECO:0007669"/>
    <property type="project" value="UniProtKB-UniRule"/>
</dbReference>
<dbReference type="FunFam" id="3.40.50.2020:FF:000020">
    <property type="entry name" value="Bifunctional protein PyrR"/>
    <property type="match status" value="1"/>
</dbReference>